<dbReference type="AlphaFoldDB" id="A0A3M2HVH2"/>
<proteinExistence type="inferred from homology"/>
<dbReference type="InterPro" id="IPR036249">
    <property type="entry name" value="Thioredoxin-like_sf"/>
</dbReference>
<sequence>MRKLVLSAVLATASLFGMAAHAAEFQAGKEYVELKNPVPVAEPEKIEVVELFWYGCPHCYQFEPIINPWVKQLPDDVDFKRVPAMFGGAWNVHGQMFLALESMNVEQDVHDAVFNAYHRDGNKLETPEKMAELVEGHGVDKAAFLKAYNSFGVKSRAEQAKKLGMAYQITGVPVMVVNGKYRFDIGSAGGPERALEVADFLIEKERAAR</sequence>
<evidence type="ECO:0000256" key="9">
    <source>
        <dbReference type="SAM" id="SignalP"/>
    </source>
</evidence>
<keyword evidence="6" id="KW-0676">Redox-active center</keyword>
<comment type="subcellular location">
    <subcellularLocation>
        <location evidence="1 7">Periplasm</location>
    </subcellularLocation>
</comment>
<dbReference type="PROSITE" id="PS51352">
    <property type="entry name" value="THIOREDOXIN_2"/>
    <property type="match status" value="1"/>
</dbReference>
<gene>
    <name evidence="11" type="ORF">EA797_01270</name>
</gene>
<dbReference type="PANTHER" id="PTHR35891">
    <property type="entry name" value="THIOL:DISULFIDE INTERCHANGE PROTEIN DSBA"/>
    <property type="match status" value="1"/>
</dbReference>
<keyword evidence="12" id="KW-1185">Reference proteome</keyword>
<dbReference type="OrthoDB" id="9784896at2"/>
<evidence type="ECO:0000256" key="4">
    <source>
        <dbReference type="ARBA" id="ARBA00022764"/>
    </source>
</evidence>
<dbReference type="InterPro" id="IPR013766">
    <property type="entry name" value="Thioredoxin_domain"/>
</dbReference>
<feature type="disulfide bond" description="Redox-active" evidence="8">
    <location>
        <begin position="56"/>
        <end position="59"/>
    </location>
</feature>
<accession>A0A3M2HVH2</accession>
<evidence type="ECO:0000313" key="11">
    <source>
        <dbReference type="EMBL" id="RMH91409.1"/>
    </source>
</evidence>
<evidence type="ECO:0000259" key="10">
    <source>
        <dbReference type="PROSITE" id="PS51352"/>
    </source>
</evidence>
<feature type="domain" description="Thioredoxin" evidence="10">
    <location>
        <begin position="7"/>
        <end position="203"/>
    </location>
</feature>
<evidence type="ECO:0000256" key="7">
    <source>
        <dbReference type="PIRNR" id="PIRNR001488"/>
    </source>
</evidence>
<dbReference type="SUPFAM" id="SSF52833">
    <property type="entry name" value="Thioredoxin-like"/>
    <property type="match status" value="1"/>
</dbReference>
<protein>
    <recommendedName>
        <fullName evidence="7">Thiol:disulfide interchange protein</fullName>
    </recommendedName>
</protein>
<evidence type="ECO:0000256" key="3">
    <source>
        <dbReference type="ARBA" id="ARBA00022729"/>
    </source>
</evidence>
<dbReference type="CDD" id="cd03019">
    <property type="entry name" value="DsbA_DsbA"/>
    <property type="match status" value="1"/>
</dbReference>
<evidence type="ECO:0000256" key="2">
    <source>
        <dbReference type="ARBA" id="ARBA00005791"/>
    </source>
</evidence>
<dbReference type="PIRSF" id="PIRSF001488">
    <property type="entry name" value="Tdi_protein"/>
    <property type="match status" value="1"/>
</dbReference>
<dbReference type="InterPro" id="IPR017937">
    <property type="entry name" value="Thioredoxin_CS"/>
</dbReference>
<dbReference type="GO" id="GO:0015036">
    <property type="term" value="F:disulfide oxidoreductase activity"/>
    <property type="evidence" value="ECO:0007669"/>
    <property type="project" value="UniProtKB-ARBA"/>
</dbReference>
<dbReference type="InterPro" id="IPR023205">
    <property type="entry name" value="DsbA/DsbL"/>
</dbReference>
<evidence type="ECO:0000256" key="8">
    <source>
        <dbReference type="PIRSR" id="PIRSR001488-1"/>
    </source>
</evidence>
<evidence type="ECO:0000256" key="1">
    <source>
        <dbReference type="ARBA" id="ARBA00004418"/>
    </source>
</evidence>
<dbReference type="RefSeq" id="WP_122163385.1">
    <property type="nucleotide sequence ID" value="NZ_CP180504.1"/>
</dbReference>
<dbReference type="PROSITE" id="PS00194">
    <property type="entry name" value="THIOREDOXIN_1"/>
    <property type="match status" value="1"/>
</dbReference>
<feature type="signal peptide" evidence="9">
    <location>
        <begin position="1"/>
        <end position="22"/>
    </location>
</feature>
<dbReference type="Proteomes" id="UP000269774">
    <property type="component" value="Unassembled WGS sequence"/>
</dbReference>
<name>A0A3M2HVH2_9GAMM</name>
<dbReference type="EMBL" id="RFFM01000001">
    <property type="protein sequence ID" value="RMH91409.1"/>
    <property type="molecule type" value="Genomic_DNA"/>
</dbReference>
<reference evidence="11 12" key="1">
    <citation type="submission" date="2018-10" db="EMBL/GenBank/DDBJ databases">
        <title>Pseudomonas zhaodongensis NEAU-ST5-21(T) genome.</title>
        <authorList>
            <person name="Peng J."/>
            <person name="Liu Z.-P."/>
        </authorList>
    </citation>
    <scope>NUCLEOTIDE SEQUENCE [LARGE SCALE GENOMIC DNA]</scope>
    <source>
        <strain evidence="11 12">NEAU-ST5-21</strain>
    </source>
</reference>
<keyword evidence="5 7" id="KW-1015">Disulfide bond</keyword>
<dbReference type="PANTHER" id="PTHR35891:SF2">
    <property type="entry name" value="THIOL:DISULFIDE INTERCHANGE PROTEIN DSBA"/>
    <property type="match status" value="1"/>
</dbReference>
<evidence type="ECO:0000256" key="5">
    <source>
        <dbReference type="ARBA" id="ARBA00023157"/>
    </source>
</evidence>
<organism evidence="11 12">
    <name type="scientific">Stutzerimonas zhaodongensis</name>
    <dbReference type="NCBI Taxonomy" id="1176257"/>
    <lineage>
        <taxon>Bacteria</taxon>
        <taxon>Pseudomonadati</taxon>
        <taxon>Pseudomonadota</taxon>
        <taxon>Gammaproteobacteria</taxon>
        <taxon>Pseudomonadales</taxon>
        <taxon>Pseudomonadaceae</taxon>
        <taxon>Stutzerimonas</taxon>
    </lineage>
</organism>
<dbReference type="GO" id="GO:0042597">
    <property type="term" value="C:periplasmic space"/>
    <property type="evidence" value="ECO:0007669"/>
    <property type="project" value="UniProtKB-SubCell"/>
</dbReference>
<dbReference type="Gene3D" id="3.40.30.10">
    <property type="entry name" value="Glutaredoxin"/>
    <property type="match status" value="1"/>
</dbReference>
<keyword evidence="3 9" id="KW-0732">Signal</keyword>
<comment type="caution">
    <text evidence="11">The sequence shown here is derived from an EMBL/GenBank/DDBJ whole genome shotgun (WGS) entry which is preliminary data.</text>
</comment>
<feature type="chain" id="PRO_5018025440" description="Thiol:disulfide interchange protein" evidence="9">
    <location>
        <begin position="23"/>
        <end position="209"/>
    </location>
</feature>
<dbReference type="InterPro" id="IPR001853">
    <property type="entry name" value="DSBA-like_thioredoxin_dom"/>
</dbReference>
<comment type="similarity">
    <text evidence="2">Belongs to the thioredoxin family. DsbA subfamily.</text>
</comment>
<evidence type="ECO:0000256" key="6">
    <source>
        <dbReference type="ARBA" id="ARBA00023284"/>
    </source>
</evidence>
<dbReference type="InterPro" id="IPR050824">
    <property type="entry name" value="Thiol_disulfide_DsbA"/>
</dbReference>
<keyword evidence="4 7" id="KW-0574">Periplasm</keyword>
<evidence type="ECO:0000313" key="12">
    <source>
        <dbReference type="Proteomes" id="UP000269774"/>
    </source>
</evidence>
<dbReference type="Pfam" id="PF01323">
    <property type="entry name" value="DSBA"/>
    <property type="match status" value="1"/>
</dbReference>